<dbReference type="EMBL" id="GGMS01004749">
    <property type="protein sequence ID" value="MBY73952.1"/>
    <property type="molecule type" value="Transcribed_RNA"/>
</dbReference>
<name>A0A2S2Q9R7_9HEMI</name>
<dbReference type="OrthoDB" id="6627303at2759"/>
<gene>
    <name evidence="1" type="ORF">g.148256</name>
</gene>
<organism evidence="1">
    <name type="scientific">Sipha flava</name>
    <name type="common">yellow sugarcane aphid</name>
    <dbReference type="NCBI Taxonomy" id="143950"/>
    <lineage>
        <taxon>Eukaryota</taxon>
        <taxon>Metazoa</taxon>
        <taxon>Ecdysozoa</taxon>
        <taxon>Arthropoda</taxon>
        <taxon>Hexapoda</taxon>
        <taxon>Insecta</taxon>
        <taxon>Pterygota</taxon>
        <taxon>Neoptera</taxon>
        <taxon>Paraneoptera</taxon>
        <taxon>Hemiptera</taxon>
        <taxon>Sternorrhyncha</taxon>
        <taxon>Aphidomorpha</taxon>
        <taxon>Aphidoidea</taxon>
        <taxon>Aphididae</taxon>
        <taxon>Sipha</taxon>
    </lineage>
</organism>
<accession>A0A2S2Q9R7</accession>
<evidence type="ECO:0000313" key="1">
    <source>
        <dbReference type="EMBL" id="MBY73952.1"/>
    </source>
</evidence>
<dbReference type="AlphaFoldDB" id="A0A2S2Q9R7"/>
<proteinExistence type="predicted"/>
<sequence>MSRTTKISERKKEIQNRLWNEMRLKVDRVVQGMGISNTGNFARRFFKDSEMVSEITEVNANLINRFSTILTVISSGLDINFEKFDNYAKETAELYVHLYKWYRMPPSMHKVLIHGSIVIKYVFLPIG</sequence>
<protein>
    <submittedName>
        <fullName evidence="1">Uncharacterized protein</fullName>
    </submittedName>
</protein>
<reference evidence="1" key="1">
    <citation type="submission" date="2018-04" db="EMBL/GenBank/DDBJ databases">
        <title>Transcriptome assembly of Sipha flava.</title>
        <authorList>
            <person name="Scully E.D."/>
            <person name="Geib S.M."/>
            <person name="Palmer N.A."/>
            <person name="Koch K."/>
            <person name="Bradshaw J."/>
            <person name="Heng-Moss T."/>
            <person name="Sarath G."/>
        </authorList>
    </citation>
    <scope>NUCLEOTIDE SEQUENCE</scope>
</reference>